<organism evidence="2 3">
    <name type="scientific">Oopsacas minuta</name>
    <dbReference type="NCBI Taxonomy" id="111878"/>
    <lineage>
        <taxon>Eukaryota</taxon>
        <taxon>Metazoa</taxon>
        <taxon>Porifera</taxon>
        <taxon>Hexactinellida</taxon>
        <taxon>Hexasterophora</taxon>
        <taxon>Lyssacinosida</taxon>
        <taxon>Leucopsacidae</taxon>
        <taxon>Oopsacas</taxon>
    </lineage>
</organism>
<evidence type="ECO:0000313" key="2">
    <source>
        <dbReference type="EMBL" id="KAI6650494.1"/>
    </source>
</evidence>
<evidence type="ECO:0000313" key="3">
    <source>
        <dbReference type="Proteomes" id="UP001165289"/>
    </source>
</evidence>
<sequence>MSVQGKFIQKPQLIGQGANGQAEAEFKSKYPNTLLSNKDLLRRKVSSQGGKQYFDSGDYVMKKKKIPGMHSQPPSLLDVGTEVATVDKIPVRKTSQKVPIPITSPKKSNLVSAPGLTVTTHSSEPHRDISPMATNPPANPLTRHHMPAHMQFQERAPHTVTMETPASPPAISTLVSSPPPEADTDDMV</sequence>
<comment type="caution">
    <text evidence="2">The sequence shown here is derived from an EMBL/GenBank/DDBJ whole genome shotgun (WGS) entry which is preliminary data.</text>
</comment>
<evidence type="ECO:0008006" key="4">
    <source>
        <dbReference type="Google" id="ProtNLM"/>
    </source>
</evidence>
<protein>
    <recommendedName>
        <fullName evidence="4">Alpha-endosulfine</fullName>
    </recommendedName>
</protein>
<dbReference type="EMBL" id="JAKMXF010000310">
    <property type="protein sequence ID" value="KAI6650494.1"/>
    <property type="molecule type" value="Genomic_DNA"/>
</dbReference>
<accession>A0AAV7JPN6</accession>
<feature type="region of interest" description="Disordered" evidence="1">
    <location>
        <begin position="118"/>
        <end position="144"/>
    </location>
</feature>
<feature type="region of interest" description="Disordered" evidence="1">
    <location>
        <begin position="1"/>
        <end position="22"/>
    </location>
</feature>
<feature type="region of interest" description="Disordered" evidence="1">
    <location>
        <begin position="162"/>
        <end position="188"/>
    </location>
</feature>
<dbReference type="AlphaFoldDB" id="A0AAV7JPN6"/>
<name>A0AAV7JPN6_9METZ</name>
<proteinExistence type="predicted"/>
<reference evidence="2 3" key="1">
    <citation type="journal article" date="2023" name="BMC Biol.">
        <title>The compact genome of the sponge Oopsacas minuta (Hexactinellida) is lacking key metazoan core genes.</title>
        <authorList>
            <person name="Santini S."/>
            <person name="Schenkelaars Q."/>
            <person name="Jourda C."/>
            <person name="Duchesne M."/>
            <person name="Belahbib H."/>
            <person name="Rocher C."/>
            <person name="Selva M."/>
            <person name="Riesgo A."/>
            <person name="Vervoort M."/>
            <person name="Leys S.P."/>
            <person name="Kodjabachian L."/>
            <person name="Le Bivic A."/>
            <person name="Borchiellini C."/>
            <person name="Claverie J.M."/>
            <person name="Renard E."/>
        </authorList>
    </citation>
    <scope>NUCLEOTIDE SEQUENCE [LARGE SCALE GENOMIC DNA]</scope>
    <source>
        <strain evidence="2">SPO-2</strain>
    </source>
</reference>
<evidence type="ECO:0000256" key="1">
    <source>
        <dbReference type="SAM" id="MobiDB-lite"/>
    </source>
</evidence>
<dbReference type="Proteomes" id="UP001165289">
    <property type="component" value="Unassembled WGS sequence"/>
</dbReference>
<keyword evidence="3" id="KW-1185">Reference proteome</keyword>
<gene>
    <name evidence="2" type="ORF">LOD99_7545</name>
</gene>